<keyword evidence="3" id="KW-0804">Transcription</keyword>
<evidence type="ECO:0000313" key="5">
    <source>
        <dbReference type="EMBL" id="MEV0972960.1"/>
    </source>
</evidence>
<evidence type="ECO:0000256" key="3">
    <source>
        <dbReference type="ARBA" id="ARBA00023163"/>
    </source>
</evidence>
<gene>
    <name evidence="5" type="ORF">AB0I59_30520</name>
</gene>
<evidence type="ECO:0000313" key="6">
    <source>
        <dbReference type="Proteomes" id="UP001551675"/>
    </source>
</evidence>
<dbReference type="InterPro" id="IPR019888">
    <property type="entry name" value="Tscrpt_reg_AsnC-like"/>
</dbReference>
<dbReference type="PROSITE" id="PS00519">
    <property type="entry name" value="HTH_ASNC_1"/>
    <property type="match status" value="1"/>
</dbReference>
<dbReference type="Gene3D" id="1.10.10.10">
    <property type="entry name" value="Winged helix-like DNA-binding domain superfamily/Winged helix DNA-binding domain"/>
    <property type="match status" value="2"/>
</dbReference>
<dbReference type="SUPFAM" id="SSF46785">
    <property type="entry name" value="Winged helix' DNA-binding domain"/>
    <property type="match status" value="1"/>
</dbReference>
<dbReference type="SUPFAM" id="SSF54909">
    <property type="entry name" value="Dimeric alpha+beta barrel"/>
    <property type="match status" value="2"/>
</dbReference>
<reference evidence="5 6" key="1">
    <citation type="submission" date="2024-06" db="EMBL/GenBank/DDBJ databases">
        <title>The Natural Products Discovery Center: Release of the First 8490 Sequenced Strains for Exploring Actinobacteria Biosynthetic Diversity.</title>
        <authorList>
            <person name="Kalkreuter E."/>
            <person name="Kautsar S.A."/>
            <person name="Yang D."/>
            <person name="Bader C.D."/>
            <person name="Teijaro C.N."/>
            <person name="Fluegel L."/>
            <person name="Davis C.M."/>
            <person name="Simpson J.R."/>
            <person name="Lauterbach L."/>
            <person name="Steele A.D."/>
            <person name="Gui C."/>
            <person name="Meng S."/>
            <person name="Li G."/>
            <person name="Viehrig K."/>
            <person name="Ye F."/>
            <person name="Su P."/>
            <person name="Kiefer A.F."/>
            <person name="Nichols A."/>
            <person name="Cepeda A.J."/>
            <person name="Yan W."/>
            <person name="Fan B."/>
            <person name="Jiang Y."/>
            <person name="Adhikari A."/>
            <person name="Zheng C.-J."/>
            <person name="Schuster L."/>
            <person name="Cowan T.M."/>
            <person name="Smanski M.J."/>
            <person name="Chevrette M.G."/>
            <person name="De Carvalho L.P.S."/>
            <person name="Shen B."/>
        </authorList>
    </citation>
    <scope>NUCLEOTIDE SEQUENCE [LARGE SCALE GENOMIC DNA]</scope>
    <source>
        <strain evidence="5 6">NPDC050100</strain>
    </source>
</reference>
<accession>A0ABV3GMU1</accession>
<comment type="caution">
    <text evidence="5">The sequence shown here is derived from an EMBL/GenBank/DDBJ whole genome shotgun (WGS) entry which is preliminary data.</text>
</comment>
<dbReference type="PROSITE" id="PS50956">
    <property type="entry name" value="HTH_ASNC_2"/>
    <property type="match status" value="1"/>
</dbReference>
<sequence length="361" mass="39452">MPGVRTQQYDTKGVIVQDSGVEPPRLLSETDLELIDALQINPRASWVDVGAATGADPVTAARRWQRLNGTGEAWTTVALGRRQMHAMSMAFLEIDCEAGAAVEVAGRLATAGHLITVQHVAAGHDLFVIAVAASMPALADYLLTDLPRVPGVAKVRTHLATRVFEASCRWRLRVLSPRSASVLTRRPGPPESTREMDEIDRRLFKALLADGRAGYAELAGAVGMSERTVQRRLSRLVATGDIDFRCDLARAHAGWHSSAVLWLRMPDGLLEETGRALLDWPETRTCAALAGARNMLLTVGLHGVSDLHPLVVRLEERFPYVSVADRQIVLRQSKLYGRVLDPFGRCTGVVPVDPWSLSPRI</sequence>
<evidence type="ECO:0000256" key="1">
    <source>
        <dbReference type="ARBA" id="ARBA00023015"/>
    </source>
</evidence>
<dbReference type="InterPro" id="IPR019885">
    <property type="entry name" value="Tscrpt_reg_HTH_AsnC-type_CS"/>
</dbReference>
<dbReference type="InterPro" id="IPR019887">
    <property type="entry name" value="Tscrpt_reg_AsnC/Lrp_C"/>
</dbReference>
<dbReference type="Pfam" id="PF13404">
    <property type="entry name" value="HTH_AsnC-type"/>
    <property type="match status" value="2"/>
</dbReference>
<dbReference type="Gene3D" id="3.30.70.920">
    <property type="match status" value="1"/>
</dbReference>
<dbReference type="PANTHER" id="PTHR30154:SF34">
    <property type="entry name" value="TRANSCRIPTIONAL REGULATOR AZLB"/>
    <property type="match status" value="1"/>
</dbReference>
<dbReference type="RefSeq" id="WP_358138393.1">
    <property type="nucleotide sequence ID" value="NZ_JBFALK010000019.1"/>
</dbReference>
<feature type="domain" description="HTH asnC-type" evidence="4">
    <location>
        <begin position="196"/>
        <end position="256"/>
    </location>
</feature>
<dbReference type="PANTHER" id="PTHR30154">
    <property type="entry name" value="LEUCINE-RESPONSIVE REGULATORY PROTEIN"/>
    <property type="match status" value="1"/>
</dbReference>
<dbReference type="InterPro" id="IPR011008">
    <property type="entry name" value="Dimeric_a/b-barrel"/>
</dbReference>
<name>A0ABV3GMU1_MICGL</name>
<proteinExistence type="predicted"/>
<dbReference type="EMBL" id="JBFALK010000019">
    <property type="protein sequence ID" value="MEV0972960.1"/>
    <property type="molecule type" value="Genomic_DNA"/>
</dbReference>
<dbReference type="PRINTS" id="PR00033">
    <property type="entry name" value="HTHASNC"/>
</dbReference>
<dbReference type="Pfam" id="PF01037">
    <property type="entry name" value="AsnC_trans_reg"/>
    <property type="match status" value="1"/>
</dbReference>
<dbReference type="InterPro" id="IPR036390">
    <property type="entry name" value="WH_DNA-bd_sf"/>
</dbReference>
<protein>
    <submittedName>
        <fullName evidence="5">Lrp/AsnC family transcriptional regulator</fullName>
    </submittedName>
</protein>
<keyword evidence="6" id="KW-1185">Reference proteome</keyword>
<dbReference type="InterPro" id="IPR036388">
    <property type="entry name" value="WH-like_DNA-bd_sf"/>
</dbReference>
<dbReference type="InterPro" id="IPR000485">
    <property type="entry name" value="AsnC-type_HTH_dom"/>
</dbReference>
<dbReference type="SMART" id="SM00344">
    <property type="entry name" value="HTH_ASNC"/>
    <property type="match status" value="1"/>
</dbReference>
<evidence type="ECO:0000256" key="2">
    <source>
        <dbReference type="ARBA" id="ARBA00023125"/>
    </source>
</evidence>
<keyword evidence="2" id="KW-0238">DNA-binding</keyword>
<dbReference type="Proteomes" id="UP001551675">
    <property type="component" value="Unassembled WGS sequence"/>
</dbReference>
<organism evidence="5 6">
    <name type="scientific">Microtetraspora glauca</name>
    <dbReference type="NCBI Taxonomy" id="1996"/>
    <lineage>
        <taxon>Bacteria</taxon>
        <taxon>Bacillati</taxon>
        <taxon>Actinomycetota</taxon>
        <taxon>Actinomycetes</taxon>
        <taxon>Streptosporangiales</taxon>
        <taxon>Streptosporangiaceae</taxon>
        <taxon>Microtetraspora</taxon>
    </lineage>
</organism>
<evidence type="ECO:0000259" key="4">
    <source>
        <dbReference type="PROSITE" id="PS50956"/>
    </source>
</evidence>
<keyword evidence="1" id="KW-0805">Transcription regulation</keyword>